<organism evidence="1 2">
    <name type="scientific">Catharanthus roseus</name>
    <name type="common">Madagascar periwinkle</name>
    <name type="synonym">Vinca rosea</name>
    <dbReference type="NCBI Taxonomy" id="4058"/>
    <lineage>
        <taxon>Eukaryota</taxon>
        <taxon>Viridiplantae</taxon>
        <taxon>Streptophyta</taxon>
        <taxon>Embryophyta</taxon>
        <taxon>Tracheophyta</taxon>
        <taxon>Spermatophyta</taxon>
        <taxon>Magnoliopsida</taxon>
        <taxon>eudicotyledons</taxon>
        <taxon>Gunneridae</taxon>
        <taxon>Pentapetalae</taxon>
        <taxon>asterids</taxon>
        <taxon>lamiids</taxon>
        <taxon>Gentianales</taxon>
        <taxon>Apocynaceae</taxon>
        <taxon>Rauvolfioideae</taxon>
        <taxon>Vinceae</taxon>
        <taxon>Catharanthinae</taxon>
        <taxon>Catharanthus</taxon>
    </lineage>
</organism>
<sequence>MDKKGQKERGFFKYFVPERSAQKLNIPRAYTLYKKGNLPAKVFLRDRYGNLWTVDVEKIGNELFLVGGWSTFVLENSLELGDFVVFEPGSHNTFNVKILGKNSVEKVGLGVCKSKIKIEEEESAEEEDGEEEEESAGSAEEEDEEEDIVILSSGPGESSGRNKTLKPSISAAKISKAGCRISPPKNPHFLAKMRPRRRDELFVPFDVINDYNLDLPSKTILRDSEGREWTTKLTPWKDGRIWYYGGWASLCRVNRVNEADTCLCEFVKRKGKKKYHIQVTILRDK</sequence>
<dbReference type="EMBL" id="CM044706">
    <property type="protein sequence ID" value="KAI5659228.1"/>
    <property type="molecule type" value="Genomic_DNA"/>
</dbReference>
<gene>
    <name evidence="1" type="ORF">M9H77_28021</name>
</gene>
<proteinExistence type="predicted"/>
<name>A0ACC0AIG1_CATRO</name>
<dbReference type="Proteomes" id="UP001060085">
    <property type="component" value="Linkage Group LG06"/>
</dbReference>
<comment type="caution">
    <text evidence="1">The sequence shown here is derived from an EMBL/GenBank/DDBJ whole genome shotgun (WGS) entry which is preliminary data.</text>
</comment>
<keyword evidence="2" id="KW-1185">Reference proteome</keyword>
<protein>
    <submittedName>
        <fullName evidence="1">Uncharacterized protein</fullName>
    </submittedName>
</protein>
<reference evidence="2" key="1">
    <citation type="journal article" date="2023" name="Nat. Plants">
        <title>Single-cell RNA sequencing provides a high-resolution roadmap for understanding the multicellular compartmentation of specialized metabolism.</title>
        <authorList>
            <person name="Sun S."/>
            <person name="Shen X."/>
            <person name="Li Y."/>
            <person name="Li Y."/>
            <person name="Wang S."/>
            <person name="Li R."/>
            <person name="Zhang H."/>
            <person name="Shen G."/>
            <person name="Guo B."/>
            <person name="Wei J."/>
            <person name="Xu J."/>
            <person name="St-Pierre B."/>
            <person name="Chen S."/>
            <person name="Sun C."/>
        </authorList>
    </citation>
    <scope>NUCLEOTIDE SEQUENCE [LARGE SCALE GENOMIC DNA]</scope>
</reference>
<accession>A0ACC0AIG1</accession>
<evidence type="ECO:0000313" key="2">
    <source>
        <dbReference type="Proteomes" id="UP001060085"/>
    </source>
</evidence>
<evidence type="ECO:0000313" key="1">
    <source>
        <dbReference type="EMBL" id="KAI5659228.1"/>
    </source>
</evidence>